<keyword evidence="1 3" id="KW-0732">Signal</keyword>
<reference evidence="6 7" key="1">
    <citation type="submission" date="2020-08" db="EMBL/GenBank/DDBJ databases">
        <title>Genome public.</title>
        <authorList>
            <person name="Liu C."/>
            <person name="Sun Q."/>
        </authorList>
    </citation>
    <scope>NUCLEOTIDE SEQUENCE [LARGE SCALE GENOMIC DNA]</scope>
    <source>
        <strain evidence="6 7">NSJ-27</strain>
    </source>
</reference>
<dbReference type="Pfam" id="PF24568">
    <property type="entry name" value="CC_PcsB"/>
    <property type="match status" value="1"/>
</dbReference>
<protein>
    <submittedName>
        <fullName evidence="6">Peptidoglycan DD-metalloendopeptidase family protein</fullName>
    </submittedName>
</protein>
<dbReference type="Pfam" id="PF01551">
    <property type="entry name" value="Peptidase_M23"/>
    <property type="match status" value="1"/>
</dbReference>
<feature type="signal peptide" evidence="3">
    <location>
        <begin position="1"/>
        <end position="29"/>
    </location>
</feature>
<evidence type="ECO:0000313" key="6">
    <source>
        <dbReference type="EMBL" id="MBC5786423.1"/>
    </source>
</evidence>
<dbReference type="Proteomes" id="UP000649151">
    <property type="component" value="Unassembled WGS sequence"/>
</dbReference>
<dbReference type="PANTHER" id="PTHR21666:SF270">
    <property type="entry name" value="MUREIN HYDROLASE ACTIVATOR ENVC"/>
    <property type="match status" value="1"/>
</dbReference>
<dbReference type="SUPFAM" id="SSF51261">
    <property type="entry name" value="Duplicated hybrid motif"/>
    <property type="match status" value="1"/>
</dbReference>
<dbReference type="PANTHER" id="PTHR21666">
    <property type="entry name" value="PEPTIDASE-RELATED"/>
    <property type="match status" value="1"/>
</dbReference>
<dbReference type="EMBL" id="JACOQK010000001">
    <property type="protein sequence ID" value="MBC5786423.1"/>
    <property type="molecule type" value="Genomic_DNA"/>
</dbReference>
<keyword evidence="7" id="KW-1185">Reference proteome</keyword>
<dbReference type="InterPro" id="IPR016047">
    <property type="entry name" value="M23ase_b-sheet_dom"/>
</dbReference>
<name>A0ABR7IMW4_9CLOT</name>
<gene>
    <name evidence="6" type="ORF">H8Z77_00060</name>
</gene>
<dbReference type="CDD" id="cd12797">
    <property type="entry name" value="M23_peptidase"/>
    <property type="match status" value="1"/>
</dbReference>
<accession>A0ABR7IMW4</accession>
<organism evidence="6 7">
    <name type="scientific">Clostridium facile</name>
    <dbReference type="NCBI Taxonomy" id="2763035"/>
    <lineage>
        <taxon>Bacteria</taxon>
        <taxon>Bacillati</taxon>
        <taxon>Bacillota</taxon>
        <taxon>Clostridia</taxon>
        <taxon>Eubacteriales</taxon>
        <taxon>Clostridiaceae</taxon>
        <taxon>Clostridium</taxon>
    </lineage>
</organism>
<evidence type="ECO:0000259" key="5">
    <source>
        <dbReference type="Pfam" id="PF24568"/>
    </source>
</evidence>
<evidence type="ECO:0000313" key="7">
    <source>
        <dbReference type="Proteomes" id="UP000649151"/>
    </source>
</evidence>
<evidence type="ECO:0000256" key="3">
    <source>
        <dbReference type="SAM" id="SignalP"/>
    </source>
</evidence>
<proteinExistence type="predicted"/>
<sequence length="423" mass="47040">MKKRHLTKLLAIVLAATMSVGVLPITVSATSSLDQVQNKKQQLAEKLDNLQGKNKESAEYQAALDEQIVVMQQEIDIYQSQEDNLNSEISAKEAQISQLNSQLLDTQREVDEKNAEIEQKEQEKQKTIDQLKERMVADYKAGQTTTLDLLLTADDFGEFMASMEYIKRIAKHDQDLIETLTQQVEEINQNKKEVETKLSELETQKSDLEAQLDEVRIQYDEASSVRASKEAAQADLNAKKQQSIQYQGDIQQEIQEIEEQYENAGQPNGTNQIETGTISGSGYMWPVPGRAMGDGYGSRVLNGKVVNHWGIDIPAPLGTNICAAKSGTVVVSLDEEFNKQGSGYGGYGSVVVIQHDDGYYTLYAHASALLAYEGQRVEQGQVIAKVGHSGQAYGNHLHFEVRDRTKEPKTARKLNPLNFVSPS</sequence>
<dbReference type="Gene3D" id="6.10.250.3150">
    <property type="match status" value="1"/>
</dbReference>
<comment type="caution">
    <text evidence="6">The sequence shown here is derived from an EMBL/GenBank/DDBJ whole genome shotgun (WGS) entry which is preliminary data.</text>
</comment>
<feature type="chain" id="PRO_5046657345" evidence="3">
    <location>
        <begin position="30"/>
        <end position="423"/>
    </location>
</feature>
<feature type="coiled-coil region" evidence="2">
    <location>
        <begin position="33"/>
        <end position="134"/>
    </location>
</feature>
<feature type="coiled-coil region" evidence="2">
    <location>
        <begin position="170"/>
        <end position="225"/>
    </location>
</feature>
<feature type="domain" description="Peptidoglycan hydrolase PcsB coiled-coil" evidence="5">
    <location>
        <begin position="117"/>
        <end position="189"/>
    </location>
</feature>
<dbReference type="InterPro" id="IPR011055">
    <property type="entry name" value="Dup_hybrid_motif"/>
</dbReference>
<keyword evidence="2" id="KW-0175">Coiled coil</keyword>
<feature type="domain" description="M23ase beta-sheet core" evidence="4">
    <location>
        <begin position="307"/>
        <end position="406"/>
    </location>
</feature>
<dbReference type="InterPro" id="IPR050570">
    <property type="entry name" value="Cell_wall_metabolism_enzyme"/>
</dbReference>
<dbReference type="InterPro" id="IPR057309">
    <property type="entry name" value="PcsB_CC"/>
</dbReference>
<evidence type="ECO:0000256" key="2">
    <source>
        <dbReference type="SAM" id="Coils"/>
    </source>
</evidence>
<dbReference type="Gene3D" id="2.70.70.10">
    <property type="entry name" value="Glucose Permease (Domain IIA)"/>
    <property type="match status" value="1"/>
</dbReference>
<dbReference type="RefSeq" id="WP_186995780.1">
    <property type="nucleotide sequence ID" value="NZ_JACOQK010000001.1"/>
</dbReference>
<evidence type="ECO:0000256" key="1">
    <source>
        <dbReference type="ARBA" id="ARBA00022729"/>
    </source>
</evidence>
<evidence type="ECO:0000259" key="4">
    <source>
        <dbReference type="Pfam" id="PF01551"/>
    </source>
</evidence>